<evidence type="ECO:0000256" key="4">
    <source>
        <dbReference type="ARBA" id="ARBA00023274"/>
    </source>
</evidence>
<sequence length="92" mass="10371">MIQMAKKSKIAKEKKIEATVARYATKRAELKAAGDYAGLAELPRNASPVRIHRRDTLDGRPHAYLRKFGMSRLNFRRLAHAGQIPGVKKASW</sequence>
<dbReference type="STRING" id="942150.IV64_GL000079"/>
<dbReference type="GO" id="GO:0003735">
    <property type="term" value="F:structural constituent of ribosome"/>
    <property type="evidence" value="ECO:0007669"/>
    <property type="project" value="InterPro"/>
</dbReference>
<dbReference type="PANTHER" id="PTHR19836:SF19">
    <property type="entry name" value="SMALL RIBOSOMAL SUBUNIT PROTEIN US14M"/>
    <property type="match status" value="1"/>
</dbReference>
<comment type="function">
    <text evidence="6">Binds 16S rRNA, required for the assembly of 30S particles and may also be responsible for determining the conformation of the 16S rRNA at the A site.</text>
</comment>
<dbReference type="GO" id="GO:0015935">
    <property type="term" value="C:small ribosomal subunit"/>
    <property type="evidence" value="ECO:0007669"/>
    <property type="project" value="TreeGrafter"/>
</dbReference>
<keyword evidence="2 6" id="KW-0699">rRNA-binding</keyword>
<dbReference type="Pfam" id="PF00253">
    <property type="entry name" value="Ribosomal_S14"/>
    <property type="match status" value="1"/>
</dbReference>
<keyword evidence="6" id="KW-0694">RNA-binding</keyword>
<dbReference type="InterPro" id="IPR001209">
    <property type="entry name" value="Ribosomal_uS14"/>
</dbReference>
<evidence type="ECO:0000256" key="2">
    <source>
        <dbReference type="ARBA" id="ARBA00022730"/>
    </source>
</evidence>
<evidence type="ECO:0000256" key="5">
    <source>
        <dbReference type="ARBA" id="ARBA00035167"/>
    </source>
</evidence>
<evidence type="ECO:0000256" key="3">
    <source>
        <dbReference type="ARBA" id="ARBA00022980"/>
    </source>
</evidence>
<proteinExistence type="inferred from homology"/>
<dbReference type="GO" id="GO:0019843">
    <property type="term" value="F:rRNA binding"/>
    <property type="evidence" value="ECO:0007669"/>
    <property type="project" value="UniProtKB-UniRule"/>
</dbReference>
<comment type="similarity">
    <text evidence="1 6">Belongs to the universal ribosomal protein uS14 family.</text>
</comment>
<evidence type="ECO:0000313" key="7">
    <source>
        <dbReference type="EMBL" id="KRO09653.1"/>
    </source>
</evidence>
<gene>
    <name evidence="6" type="primary">rpsN</name>
    <name evidence="7" type="ORF">IV64_GL000079</name>
</gene>
<accession>A0A0R2M6Y5</accession>
<dbReference type="InterPro" id="IPR043140">
    <property type="entry name" value="Ribosomal_uS14_sf"/>
</dbReference>
<evidence type="ECO:0000256" key="6">
    <source>
        <dbReference type="HAMAP-Rule" id="MF_00537"/>
    </source>
</evidence>
<keyword evidence="4 6" id="KW-0687">Ribonucleoprotein</keyword>
<dbReference type="EMBL" id="JQCL01000068">
    <property type="protein sequence ID" value="KRO09653.1"/>
    <property type="molecule type" value="Genomic_DNA"/>
</dbReference>
<dbReference type="PANTHER" id="PTHR19836">
    <property type="entry name" value="30S RIBOSOMAL PROTEIN S14"/>
    <property type="match status" value="1"/>
</dbReference>
<dbReference type="Proteomes" id="UP000051783">
    <property type="component" value="Unassembled WGS sequence"/>
</dbReference>
<dbReference type="PATRIC" id="fig|942150.3.peg.84"/>
<evidence type="ECO:0000256" key="1">
    <source>
        <dbReference type="ARBA" id="ARBA00009083"/>
    </source>
</evidence>
<comment type="caution">
    <text evidence="7">The sequence shown here is derived from an EMBL/GenBank/DDBJ whole genome shotgun (WGS) entry which is preliminary data.</text>
</comment>
<reference evidence="7 8" key="1">
    <citation type="journal article" date="2015" name="Genome Announc.">
        <title>Expanding the biotechnology potential of lactobacilli through comparative genomics of 213 strains and associated genera.</title>
        <authorList>
            <person name="Sun Z."/>
            <person name="Harris H.M."/>
            <person name="McCann A."/>
            <person name="Guo C."/>
            <person name="Argimon S."/>
            <person name="Zhang W."/>
            <person name="Yang X."/>
            <person name="Jeffery I.B."/>
            <person name="Cooney J.C."/>
            <person name="Kagawa T.F."/>
            <person name="Liu W."/>
            <person name="Song Y."/>
            <person name="Salvetti E."/>
            <person name="Wrobel A."/>
            <person name="Rasinkangas P."/>
            <person name="Parkhill J."/>
            <person name="Rea M.C."/>
            <person name="O'Sullivan O."/>
            <person name="Ritari J."/>
            <person name="Douillard F.P."/>
            <person name="Paul Ross R."/>
            <person name="Yang R."/>
            <person name="Briner A.E."/>
            <person name="Felis G.E."/>
            <person name="de Vos W.M."/>
            <person name="Barrangou R."/>
            <person name="Klaenhammer T.R."/>
            <person name="Caufield P.W."/>
            <person name="Cui Y."/>
            <person name="Zhang H."/>
            <person name="O'Toole P.W."/>
        </authorList>
    </citation>
    <scope>NUCLEOTIDE SEQUENCE [LARGE SCALE GENOMIC DNA]</scope>
    <source>
        <strain evidence="7 8">LMG 26013</strain>
    </source>
</reference>
<dbReference type="HAMAP" id="MF_00537">
    <property type="entry name" value="Ribosomal_uS14_1"/>
    <property type="match status" value="1"/>
</dbReference>
<keyword evidence="3 6" id="KW-0689">Ribosomal protein</keyword>
<dbReference type="GO" id="GO:0005737">
    <property type="term" value="C:cytoplasm"/>
    <property type="evidence" value="ECO:0007669"/>
    <property type="project" value="UniProtKB-ARBA"/>
</dbReference>
<dbReference type="SUPFAM" id="SSF57716">
    <property type="entry name" value="Glucocorticoid receptor-like (DNA-binding domain)"/>
    <property type="match status" value="1"/>
</dbReference>
<keyword evidence="8" id="KW-1185">Reference proteome</keyword>
<protein>
    <recommendedName>
        <fullName evidence="5 6">Small ribosomal subunit protein uS14</fullName>
    </recommendedName>
</protein>
<dbReference type="Gene3D" id="4.10.830.10">
    <property type="entry name" value="30s Ribosomal Protein S14, Chain N"/>
    <property type="match status" value="1"/>
</dbReference>
<comment type="subunit">
    <text evidence="6">Part of the 30S ribosomal subunit. Contacts proteins S3 and S10.</text>
</comment>
<dbReference type="AlphaFoldDB" id="A0A0R2M6Y5"/>
<dbReference type="InterPro" id="IPR023036">
    <property type="entry name" value="Ribosomal_uS14_bac/plastid"/>
</dbReference>
<dbReference type="GO" id="GO:0006412">
    <property type="term" value="P:translation"/>
    <property type="evidence" value="ECO:0007669"/>
    <property type="project" value="UniProtKB-UniRule"/>
</dbReference>
<organism evidence="7 8">
    <name type="scientific">Lactiplantibacillus xiangfangensis</name>
    <dbReference type="NCBI Taxonomy" id="942150"/>
    <lineage>
        <taxon>Bacteria</taxon>
        <taxon>Bacillati</taxon>
        <taxon>Bacillota</taxon>
        <taxon>Bacilli</taxon>
        <taxon>Lactobacillales</taxon>
        <taxon>Lactobacillaceae</taxon>
        <taxon>Lactiplantibacillus</taxon>
    </lineage>
</organism>
<dbReference type="NCBIfam" id="NF006477">
    <property type="entry name" value="PRK08881.1"/>
    <property type="match status" value="1"/>
</dbReference>
<name>A0A0R2M6Y5_9LACO</name>
<evidence type="ECO:0000313" key="8">
    <source>
        <dbReference type="Proteomes" id="UP000051783"/>
    </source>
</evidence>